<reference evidence="1" key="1">
    <citation type="submission" date="2023-07" db="EMBL/GenBank/DDBJ databases">
        <title>Sorghum-associated microbial communities from plants grown in Nebraska, USA.</title>
        <authorList>
            <person name="Schachtman D."/>
        </authorList>
    </citation>
    <scope>NUCLEOTIDE SEQUENCE</scope>
    <source>
        <strain evidence="1">BE330</strain>
    </source>
</reference>
<sequence length="205" mass="23231">MSTLYPLDGYSNTTANRALSSLARSYGERPQDFAERLYRGDTKALAALKSLAGKLHARRGPGFTRPARMRGARDFTAATRLHVKPHVFDELLTTFGPLRAAPTGPRRIMAHTSSERATDRQIAMLAYLEQPTTDERGRPLTKQAASFRISHAPLKRDHYERLLSSGFDVIRERWCFDQYTQAMSLAQSEGLSVNPDRLRFLRQHQ</sequence>
<dbReference type="EMBL" id="JAVDQK010000005">
    <property type="protein sequence ID" value="MDR6218642.1"/>
    <property type="molecule type" value="Genomic_DNA"/>
</dbReference>
<name>A0AAE3XDS2_9DEIO</name>
<dbReference type="RefSeq" id="WP_309853094.1">
    <property type="nucleotide sequence ID" value="NZ_JAVDQJ010000004.1"/>
</dbReference>
<organism evidence="1 2">
    <name type="scientific">Deinococcus soli</name>
    <name type="common">ex Cha et al. 2016</name>
    <dbReference type="NCBI Taxonomy" id="1309411"/>
    <lineage>
        <taxon>Bacteria</taxon>
        <taxon>Thermotogati</taxon>
        <taxon>Deinococcota</taxon>
        <taxon>Deinococci</taxon>
        <taxon>Deinococcales</taxon>
        <taxon>Deinococcaceae</taxon>
        <taxon>Deinococcus</taxon>
    </lineage>
</organism>
<accession>A0AAE3XDS2</accession>
<protein>
    <submittedName>
        <fullName evidence="1">Uncharacterized protein</fullName>
    </submittedName>
</protein>
<proteinExistence type="predicted"/>
<dbReference type="AlphaFoldDB" id="A0AAE3XDS2"/>
<gene>
    <name evidence="1" type="ORF">J2Y00_002239</name>
</gene>
<evidence type="ECO:0000313" key="2">
    <source>
        <dbReference type="Proteomes" id="UP001185331"/>
    </source>
</evidence>
<dbReference type="Proteomes" id="UP001185331">
    <property type="component" value="Unassembled WGS sequence"/>
</dbReference>
<comment type="caution">
    <text evidence="1">The sequence shown here is derived from an EMBL/GenBank/DDBJ whole genome shotgun (WGS) entry which is preliminary data.</text>
</comment>
<evidence type="ECO:0000313" key="1">
    <source>
        <dbReference type="EMBL" id="MDR6218642.1"/>
    </source>
</evidence>